<dbReference type="RefSeq" id="WP_249305620.1">
    <property type="nucleotide sequence ID" value="NZ_JACRSW010000035.1"/>
</dbReference>
<comment type="caution">
    <text evidence="1">The sequence shown here is derived from an EMBL/GenBank/DDBJ whole genome shotgun (WGS) entry which is preliminary data.</text>
</comment>
<accession>A0ABR7MWK5</accession>
<keyword evidence="2" id="KW-1185">Reference proteome</keyword>
<reference evidence="1 2" key="1">
    <citation type="submission" date="2020-08" db="EMBL/GenBank/DDBJ databases">
        <title>Genome public.</title>
        <authorList>
            <person name="Liu C."/>
            <person name="Sun Q."/>
        </authorList>
    </citation>
    <scope>NUCLEOTIDE SEQUENCE [LARGE SCALE GENOMIC DNA]</scope>
    <source>
        <strain evidence="1 2">BX3</strain>
    </source>
</reference>
<protein>
    <recommendedName>
        <fullName evidence="3">DUF1642 domain-containing protein</fullName>
    </recommendedName>
</protein>
<gene>
    <name evidence="1" type="ORF">H8700_10700</name>
</gene>
<evidence type="ECO:0000313" key="1">
    <source>
        <dbReference type="EMBL" id="MBC8558171.1"/>
    </source>
</evidence>
<organism evidence="1 2">
    <name type="scientific">Jutongia hominis</name>
    <dbReference type="NCBI Taxonomy" id="2763664"/>
    <lineage>
        <taxon>Bacteria</taxon>
        <taxon>Bacillati</taxon>
        <taxon>Bacillota</taxon>
        <taxon>Clostridia</taxon>
        <taxon>Lachnospirales</taxon>
        <taxon>Lachnospiraceae</taxon>
        <taxon>Jutongia</taxon>
    </lineage>
</organism>
<proteinExistence type="predicted"/>
<evidence type="ECO:0008006" key="3">
    <source>
        <dbReference type="Google" id="ProtNLM"/>
    </source>
</evidence>
<dbReference type="EMBL" id="JACRSW010000035">
    <property type="protein sequence ID" value="MBC8558171.1"/>
    <property type="molecule type" value="Genomic_DNA"/>
</dbReference>
<name>A0ABR7MWK5_9FIRM</name>
<evidence type="ECO:0000313" key="2">
    <source>
        <dbReference type="Proteomes" id="UP000637513"/>
    </source>
</evidence>
<sequence length="182" mass="21370">METNSFKLNNIFEENAKVYQAKPVRATKYQPGMETGWVVYMQNEPKHDMENNLHEGMKFFDAEQEAWDYINADHKQYINKNGVPTEIAVVYEAPMPVLHRKETDPEKKVGYTDCFQGKYALLSNETEMYDFFILKYNHETPDNWIIQDADGTIRVWDHNSPECCNELFFGKDDDYVCEKVAV</sequence>
<dbReference type="Proteomes" id="UP000637513">
    <property type="component" value="Unassembled WGS sequence"/>
</dbReference>